<dbReference type="GO" id="GO:0000976">
    <property type="term" value="F:transcription cis-regulatory region binding"/>
    <property type="evidence" value="ECO:0007669"/>
    <property type="project" value="TreeGrafter"/>
</dbReference>
<dbReference type="SUPFAM" id="SSF52172">
    <property type="entry name" value="CheY-like"/>
    <property type="match status" value="1"/>
</dbReference>
<dbReference type="Pfam" id="PF00486">
    <property type="entry name" value="Trans_reg_C"/>
    <property type="match status" value="1"/>
</dbReference>
<dbReference type="Gene3D" id="3.40.50.2300">
    <property type="match status" value="1"/>
</dbReference>
<dbReference type="PROSITE" id="PS50110">
    <property type="entry name" value="RESPONSE_REGULATORY"/>
    <property type="match status" value="1"/>
</dbReference>
<dbReference type="CDD" id="cd17624">
    <property type="entry name" value="REC_OmpR_PmrA-like"/>
    <property type="match status" value="1"/>
</dbReference>
<dbReference type="PROSITE" id="PS51755">
    <property type="entry name" value="OMPR_PHOB"/>
    <property type="match status" value="1"/>
</dbReference>
<evidence type="ECO:0000256" key="3">
    <source>
        <dbReference type="PROSITE-ProRule" id="PRU01091"/>
    </source>
</evidence>
<feature type="modified residue" description="4-aspartylphosphate" evidence="2">
    <location>
        <position position="51"/>
    </location>
</feature>
<dbReference type="GO" id="GO:0032993">
    <property type="term" value="C:protein-DNA complex"/>
    <property type="evidence" value="ECO:0007669"/>
    <property type="project" value="TreeGrafter"/>
</dbReference>
<dbReference type="SMART" id="SM00448">
    <property type="entry name" value="REC"/>
    <property type="match status" value="1"/>
</dbReference>
<organism evidence="6 7">
    <name type="scientific">Nocardia panacis</name>
    <dbReference type="NCBI Taxonomy" id="2340916"/>
    <lineage>
        <taxon>Bacteria</taxon>
        <taxon>Bacillati</taxon>
        <taxon>Actinomycetota</taxon>
        <taxon>Actinomycetes</taxon>
        <taxon>Mycobacteriales</taxon>
        <taxon>Nocardiaceae</taxon>
        <taxon>Nocardia</taxon>
    </lineage>
</organism>
<dbReference type="InterPro" id="IPR001789">
    <property type="entry name" value="Sig_transdc_resp-reg_receiver"/>
</dbReference>
<name>A0A3A4KHD7_9NOCA</name>
<feature type="DNA-binding region" description="OmpR/PhoB-type" evidence="3">
    <location>
        <begin position="124"/>
        <end position="219"/>
    </location>
</feature>
<dbReference type="AlphaFoldDB" id="A0A3A4KHD7"/>
<evidence type="ECO:0000259" key="5">
    <source>
        <dbReference type="PROSITE" id="PS51755"/>
    </source>
</evidence>
<accession>A0A3A4KHD7</accession>
<dbReference type="InterPro" id="IPR001867">
    <property type="entry name" value="OmpR/PhoB-type_DNA-bd"/>
</dbReference>
<dbReference type="Proteomes" id="UP000266677">
    <property type="component" value="Unassembled WGS sequence"/>
</dbReference>
<evidence type="ECO:0000259" key="4">
    <source>
        <dbReference type="PROSITE" id="PS50110"/>
    </source>
</evidence>
<dbReference type="RefSeq" id="WP_120043361.1">
    <property type="nucleotide sequence ID" value="NZ_QZFU01000029.1"/>
</dbReference>
<evidence type="ECO:0000256" key="2">
    <source>
        <dbReference type="PROSITE-ProRule" id="PRU00169"/>
    </source>
</evidence>
<dbReference type="Gene3D" id="1.10.10.10">
    <property type="entry name" value="Winged helix-like DNA-binding domain superfamily/Winged helix DNA-binding domain"/>
    <property type="match status" value="1"/>
</dbReference>
<dbReference type="EMBL" id="QZFU01000029">
    <property type="protein sequence ID" value="RJO72260.1"/>
    <property type="molecule type" value="Genomic_DNA"/>
</dbReference>
<dbReference type="SUPFAM" id="SSF46894">
    <property type="entry name" value="C-terminal effector domain of the bipartite response regulators"/>
    <property type="match status" value="1"/>
</dbReference>
<evidence type="ECO:0000313" key="6">
    <source>
        <dbReference type="EMBL" id="RJO72260.1"/>
    </source>
</evidence>
<protein>
    <submittedName>
        <fullName evidence="6">DNA-binding response regulator</fullName>
    </submittedName>
</protein>
<evidence type="ECO:0000256" key="1">
    <source>
        <dbReference type="ARBA" id="ARBA00023125"/>
    </source>
</evidence>
<dbReference type="GO" id="GO:0006355">
    <property type="term" value="P:regulation of DNA-templated transcription"/>
    <property type="evidence" value="ECO:0007669"/>
    <property type="project" value="InterPro"/>
</dbReference>
<dbReference type="PANTHER" id="PTHR48111">
    <property type="entry name" value="REGULATOR OF RPOS"/>
    <property type="match status" value="1"/>
</dbReference>
<dbReference type="InterPro" id="IPR011006">
    <property type="entry name" value="CheY-like_superfamily"/>
</dbReference>
<dbReference type="InterPro" id="IPR016032">
    <property type="entry name" value="Sig_transdc_resp-reg_C-effctor"/>
</dbReference>
<dbReference type="Pfam" id="PF00072">
    <property type="entry name" value="Response_reg"/>
    <property type="match status" value="1"/>
</dbReference>
<dbReference type="GO" id="GO:0000156">
    <property type="term" value="F:phosphorelay response regulator activity"/>
    <property type="evidence" value="ECO:0007669"/>
    <property type="project" value="TreeGrafter"/>
</dbReference>
<sequence>MRVLVIEDDERLGHEVAMGLRAAGFAVDLAYRLGEADLKISVNVYDCLVVDRGLPDGDGLLFLAAKRQAGLRVPVLVLTARDEIADRVSGFDHGADDYLGKPFALAELAARVRALCRRREQPAPARLTFGDLDIDLARRRVLRGGVLRTLTPKEFAVLELLAVRAGGVVSRSELIECCWDEMAEPNSNVVDAVMAQLRRKLGPPQVIETIRGIGFMIGRDSMIGN</sequence>
<keyword evidence="7" id="KW-1185">Reference proteome</keyword>
<dbReference type="CDD" id="cd00383">
    <property type="entry name" value="trans_reg_C"/>
    <property type="match status" value="1"/>
</dbReference>
<dbReference type="SMART" id="SM00862">
    <property type="entry name" value="Trans_reg_C"/>
    <property type="match status" value="1"/>
</dbReference>
<feature type="domain" description="Response regulatory" evidence="4">
    <location>
        <begin position="2"/>
        <end position="116"/>
    </location>
</feature>
<dbReference type="PANTHER" id="PTHR48111:SF36">
    <property type="entry name" value="TRANSCRIPTIONAL REGULATORY PROTEIN CUTR"/>
    <property type="match status" value="1"/>
</dbReference>
<dbReference type="Gene3D" id="6.10.250.690">
    <property type="match status" value="1"/>
</dbReference>
<comment type="caution">
    <text evidence="6">The sequence shown here is derived from an EMBL/GenBank/DDBJ whole genome shotgun (WGS) entry which is preliminary data.</text>
</comment>
<dbReference type="GO" id="GO:0005829">
    <property type="term" value="C:cytosol"/>
    <property type="evidence" value="ECO:0007669"/>
    <property type="project" value="TreeGrafter"/>
</dbReference>
<dbReference type="InterPro" id="IPR039420">
    <property type="entry name" value="WalR-like"/>
</dbReference>
<feature type="domain" description="OmpR/PhoB-type" evidence="5">
    <location>
        <begin position="124"/>
        <end position="219"/>
    </location>
</feature>
<evidence type="ECO:0000313" key="7">
    <source>
        <dbReference type="Proteomes" id="UP000266677"/>
    </source>
</evidence>
<proteinExistence type="predicted"/>
<gene>
    <name evidence="6" type="ORF">D5S18_24200</name>
</gene>
<keyword evidence="2" id="KW-0597">Phosphoprotein</keyword>
<keyword evidence="1 3" id="KW-0238">DNA-binding</keyword>
<reference evidence="6 7" key="1">
    <citation type="submission" date="2018-09" db="EMBL/GenBank/DDBJ databases">
        <title>YIM PH21274 draft genome.</title>
        <authorList>
            <person name="Miao C."/>
        </authorList>
    </citation>
    <scope>NUCLEOTIDE SEQUENCE [LARGE SCALE GENOMIC DNA]</scope>
    <source>
        <strain evidence="6 7">YIM PH 21724</strain>
    </source>
</reference>
<dbReference type="OrthoDB" id="9802426at2"/>
<dbReference type="InterPro" id="IPR036388">
    <property type="entry name" value="WH-like_DNA-bd_sf"/>
</dbReference>